<name>A0A4R1NWP1_9RHOB</name>
<sequence>MLELQEQQTKVTIVARMALVRPFVEKDNVDWVTYWIAT</sequence>
<protein>
    <submittedName>
        <fullName evidence="1">Uncharacterized protein</fullName>
    </submittedName>
</protein>
<evidence type="ECO:0000313" key="1">
    <source>
        <dbReference type="EMBL" id="TCL09562.1"/>
    </source>
</evidence>
<reference evidence="1 2" key="1">
    <citation type="submission" date="2019-03" db="EMBL/GenBank/DDBJ databases">
        <title>Genomic Encyclopedia of Archaeal and Bacterial Type Strains, Phase II (KMG-II): from individual species to whole genera.</title>
        <authorList>
            <person name="Goeker M."/>
        </authorList>
    </citation>
    <scope>NUCLEOTIDE SEQUENCE [LARGE SCALE GENOMIC DNA]</scope>
    <source>
        <strain evidence="1 2">DSM 26433</strain>
    </source>
</reference>
<keyword evidence="2" id="KW-1185">Reference proteome</keyword>
<comment type="caution">
    <text evidence="1">The sequence shown here is derived from an EMBL/GenBank/DDBJ whole genome shotgun (WGS) entry which is preliminary data.</text>
</comment>
<organism evidence="1 2">
    <name type="scientific">Shimia isoporae</name>
    <dbReference type="NCBI Taxonomy" id="647720"/>
    <lineage>
        <taxon>Bacteria</taxon>
        <taxon>Pseudomonadati</taxon>
        <taxon>Pseudomonadota</taxon>
        <taxon>Alphaproteobacteria</taxon>
        <taxon>Rhodobacterales</taxon>
        <taxon>Roseobacteraceae</taxon>
    </lineage>
</organism>
<proteinExistence type="predicted"/>
<accession>A0A4R1NWP1</accession>
<gene>
    <name evidence="1" type="ORF">BXY66_1613</name>
</gene>
<dbReference type="AlphaFoldDB" id="A0A4R1NWP1"/>
<dbReference type="EMBL" id="SMGR01000001">
    <property type="protein sequence ID" value="TCL09562.1"/>
    <property type="molecule type" value="Genomic_DNA"/>
</dbReference>
<dbReference type="Proteomes" id="UP000295673">
    <property type="component" value="Unassembled WGS sequence"/>
</dbReference>
<evidence type="ECO:0000313" key="2">
    <source>
        <dbReference type="Proteomes" id="UP000295673"/>
    </source>
</evidence>